<dbReference type="AlphaFoldDB" id="A0A4Y7TGL1"/>
<comment type="caution">
    <text evidence="1">The sequence shown here is derived from an EMBL/GenBank/DDBJ whole genome shotgun (WGS) entry which is preliminary data.</text>
</comment>
<keyword evidence="2" id="KW-1185">Reference proteome</keyword>
<protein>
    <recommendedName>
        <fullName evidence="3">F-box domain-containing protein</fullName>
    </recommendedName>
</protein>
<evidence type="ECO:0008006" key="3">
    <source>
        <dbReference type="Google" id="ProtNLM"/>
    </source>
</evidence>
<sequence>MLEIHPFWVRGPVHLSSPSSDVIVSRPACPLVPCLILGWELITTNKTSPVPVEASENIISVGRTLEVFQVPPMPQPSFPPELHDKIVDMMDEDDFESLRHISAASKVFVPRARPILFRHIRILSFKSILQLASLLDSSFCTIPTTAKSLEIQFERPSPGKKLGPPTFTSEDVTTAIATMFEHFQSFEVTISLNLPWTFSRYLDWYYINPYTSLRKLVAAGTFIWLSDFTQFLHHVPTLECLIIDASFKCDSSPPVTVGIGRTVEACRVPSRLKEAGRPDSLHILRVKIDSVQAHIRTFYHLIPFLKMYGRELAHLYVWFEEIGTISHDDVSVFEGMPLIQDPICTH</sequence>
<dbReference type="OrthoDB" id="2787007at2759"/>
<evidence type="ECO:0000313" key="2">
    <source>
        <dbReference type="Proteomes" id="UP000298030"/>
    </source>
</evidence>
<proteinExistence type="predicted"/>
<name>A0A4Y7TGL1_COPMI</name>
<dbReference type="Proteomes" id="UP000298030">
    <property type="component" value="Unassembled WGS sequence"/>
</dbReference>
<dbReference type="EMBL" id="QPFP01000013">
    <property type="protein sequence ID" value="TEB33313.1"/>
    <property type="molecule type" value="Genomic_DNA"/>
</dbReference>
<evidence type="ECO:0000313" key="1">
    <source>
        <dbReference type="EMBL" id="TEB33313.1"/>
    </source>
</evidence>
<accession>A0A4Y7TGL1</accession>
<organism evidence="1 2">
    <name type="scientific">Coprinellus micaceus</name>
    <name type="common">Glistening ink-cap mushroom</name>
    <name type="synonym">Coprinus micaceus</name>
    <dbReference type="NCBI Taxonomy" id="71717"/>
    <lineage>
        <taxon>Eukaryota</taxon>
        <taxon>Fungi</taxon>
        <taxon>Dikarya</taxon>
        <taxon>Basidiomycota</taxon>
        <taxon>Agaricomycotina</taxon>
        <taxon>Agaricomycetes</taxon>
        <taxon>Agaricomycetidae</taxon>
        <taxon>Agaricales</taxon>
        <taxon>Agaricineae</taxon>
        <taxon>Psathyrellaceae</taxon>
        <taxon>Coprinellus</taxon>
    </lineage>
</organism>
<gene>
    <name evidence="1" type="ORF">FA13DRAFT_1708651</name>
</gene>
<reference evidence="1 2" key="1">
    <citation type="journal article" date="2019" name="Nat. Ecol. Evol.">
        <title>Megaphylogeny resolves global patterns of mushroom evolution.</title>
        <authorList>
            <person name="Varga T."/>
            <person name="Krizsan K."/>
            <person name="Foldi C."/>
            <person name="Dima B."/>
            <person name="Sanchez-Garcia M."/>
            <person name="Sanchez-Ramirez S."/>
            <person name="Szollosi G.J."/>
            <person name="Szarkandi J.G."/>
            <person name="Papp V."/>
            <person name="Albert L."/>
            <person name="Andreopoulos W."/>
            <person name="Angelini C."/>
            <person name="Antonin V."/>
            <person name="Barry K.W."/>
            <person name="Bougher N.L."/>
            <person name="Buchanan P."/>
            <person name="Buyck B."/>
            <person name="Bense V."/>
            <person name="Catcheside P."/>
            <person name="Chovatia M."/>
            <person name="Cooper J."/>
            <person name="Damon W."/>
            <person name="Desjardin D."/>
            <person name="Finy P."/>
            <person name="Geml J."/>
            <person name="Haridas S."/>
            <person name="Hughes K."/>
            <person name="Justo A."/>
            <person name="Karasinski D."/>
            <person name="Kautmanova I."/>
            <person name="Kiss B."/>
            <person name="Kocsube S."/>
            <person name="Kotiranta H."/>
            <person name="LaButti K.M."/>
            <person name="Lechner B.E."/>
            <person name="Liimatainen K."/>
            <person name="Lipzen A."/>
            <person name="Lukacs Z."/>
            <person name="Mihaltcheva S."/>
            <person name="Morgado L.N."/>
            <person name="Niskanen T."/>
            <person name="Noordeloos M.E."/>
            <person name="Ohm R.A."/>
            <person name="Ortiz-Santana B."/>
            <person name="Ovrebo C."/>
            <person name="Racz N."/>
            <person name="Riley R."/>
            <person name="Savchenko A."/>
            <person name="Shiryaev A."/>
            <person name="Soop K."/>
            <person name="Spirin V."/>
            <person name="Szebenyi C."/>
            <person name="Tomsovsky M."/>
            <person name="Tulloss R.E."/>
            <person name="Uehling J."/>
            <person name="Grigoriev I.V."/>
            <person name="Vagvolgyi C."/>
            <person name="Papp T."/>
            <person name="Martin F.M."/>
            <person name="Miettinen O."/>
            <person name="Hibbett D.S."/>
            <person name="Nagy L.G."/>
        </authorList>
    </citation>
    <scope>NUCLEOTIDE SEQUENCE [LARGE SCALE GENOMIC DNA]</scope>
    <source>
        <strain evidence="1 2">FP101781</strain>
    </source>
</reference>